<dbReference type="EMBL" id="JARAOO010000005">
    <property type="protein sequence ID" value="KAJ7968544.1"/>
    <property type="molecule type" value="Genomic_DNA"/>
</dbReference>
<proteinExistence type="predicted"/>
<comment type="caution">
    <text evidence="6">The sequence shown here is derived from an EMBL/GenBank/DDBJ whole genome shotgun (WGS) entry which is preliminary data.</text>
</comment>
<evidence type="ECO:0000256" key="2">
    <source>
        <dbReference type="ARBA" id="ARBA00022692"/>
    </source>
</evidence>
<feature type="transmembrane region" description="Helical" evidence="5">
    <location>
        <begin position="88"/>
        <end position="108"/>
    </location>
</feature>
<feature type="transmembrane region" description="Helical" evidence="5">
    <location>
        <begin position="140"/>
        <end position="159"/>
    </location>
</feature>
<dbReference type="InterPro" id="IPR018499">
    <property type="entry name" value="Tetraspanin/Peripherin"/>
</dbReference>
<sequence length="244" mass="27035">MATNARTCLQLLLKVVNSMMGMVGIAMILYGLWMVRVWRRETDSIDEFNAITPWFAYASIGTGAILCLITCIGHIAADSTNEYCLSCYMVISILLLFLESAGTADIFLNSDWEKDLPEDPTGKFDDFKDFVKSNFVICKWIGLVIISAQGLSILLTIVLRAIGPNQGSYFDTDDAYSPAMLPFLNHHPQLPTYVVSDPQFASNCKTNWNTSNEEKGMPNFLTTKHWTKGSYDTGKGAGSQLLVA</sequence>
<reference evidence="6" key="1">
    <citation type="journal article" date="2023" name="Science">
        <title>Elucidation of the pathway for biosynthesis of saponin adjuvants from the soapbark tree.</title>
        <authorList>
            <person name="Reed J."/>
            <person name="Orme A."/>
            <person name="El-Demerdash A."/>
            <person name="Owen C."/>
            <person name="Martin L.B.B."/>
            <person name="Misra R.C."/>
            <person name="Kikuchi S."/>
            <person name="Rejzek M."/>
            <person name="Martin A.C."/>
            <person name="Harkess A."/>
            <person name="Leebens-Mack J."/>
            <person name="Louveau T."/>
            <person name="Stephenson M.J."/>
            <person name="Osbourn A."/>
        </authorList>
    </citation>
    <scope>NUCLEOTIDE SEQUENCE</scope>
    <source>
        <strain evidence="6">S10</strain>
    </source>
</reference>
<evidence type="ECO:0000313" key="7">
    <source>
        <dbReference type="Proteomes" id="UP001163823"/>
    </source>
</evidence>
<feature type="transmembrane region" description="Helical" evidence="5">
    <location>
        <begin position="12"/>
        <end position="34"/>
    </location>
</feature>
<comment type="subcellular location">
    <subcellularLocation>
        <location evidence="1">Membrane</location>
        <topology evidence="1">Multi-pass membrane protein</topology>
    </subcellularLocation>
</comment>
<name>A0AAD7M263_QUISA</name>
<dbReference type="KEGG" id="qsa:O6P43_012632"/>
<feature type="transmembrane region" description="Helical" evidence="5">
    <location>
        <begin position="54"/>
        <end position="76"/>
    </location>
</feature>
<evidence type="ECO:0000313" key="6">
    <source>
        <dbReference type="EMBL" id="KAJ7968544.1"/>
    </source>
</evidence>
<dbReference type="AlphaFoldDB" id="A0AAD7M263"/>
<organism evidence="6 7">
    <name type="scientific">Quillaja saponaria</name>
    <name type="common">Soap bark tree</name>
    <dbReference type="NCBI Taxonomy" id="32244"/>
    <lineage>
        <taxon>Eukaryota</taxon>
        <taxon>Viridiplantae</taxon>
        <taxon>Streptophyta</taxon>
        <taxon>Embryophyta</taxon>
        <taxon>Tracheophyta</taxon>
        <taxon>Spermatophyta</taxon>
        <taxon>Magnoliopsida</taxon>
        <taxon>eudicotyledons</taxon>
        <taxon>Gunneridae</taxon>
        <taxon>Pentapetalae</taxon>
        <taxon>rosids</taxon>
        <taxon>fabids</taxon>
        <taxon>Fabales</taxon>
        <taxon>Quillajaceae</taxon>
        <taxon>Quillaja</taxon>
    </lineage>
</organism>
<keyword evidence="2 5" id="KW-0812">Transmembrane</keyword>
<keyword evidence="7" id="KW-1185">Reference proteome</keyword>
<gene>
    <name evidence="6" type="ORF">O6P43_012632</name>
</gene>
<evidence type="ECO:0000256" key="5">
    <source>
        <dbReference type="SAM" id="Phobius"/>
    </source>
</evidence>
<evidence type="ECO:0000256" key="4">
    <source>
        <dbReference type="ARBA" id="ARBA00023136"/>
    </source>
</evidence>
<keyword evidence="3 5" id="KW-1133">Transmembrane helix</keyword>
<dbReference type="Proteomes" id="UP001163823">
    <property type="component" value="Chromosome 5"/>
</dbReference>
<protein>
    <submittedName>
        <fullName evidence="6">Tetraspanin-19-like</fullName>
    </submittedName>
</protein>
<keyword evidence="4 5" id="KW-0472">Membrane</keyword>
<evidence type="ECO:0000256" key="1">
    <source>
        <dbReference type="ARBA" id="ARBA00004141"/>
    </source>
</evidence>
<evidence type="ECO:0000256" key="3">
    <source>
        <dbReference type="ARBA" id="ARBA00022989"/>
    </source>
</evidence>
<dbReference type="Pfam" id="PF00335">
    <property type="entry name" value="Tetraspanin"/>
    <property type="match status" value="1"/>
</dbReference>
<accession>A0AAD7M263</accession>
<dbReference type="GO" id="GO:0016020">
    <property type="term" value="C:membrane"/>
    <property type="evidence" value="ECO:0007669"/>
    <property type="project" value="UniProtKB-SubCell"/>
</dbReference>